<proteinExistence type="predicted"/>
<organism evidence="1 2">
    <name type="scientific">Onychostoma macrolepis</name>
    <dbReference type="NCBI Taxonomy" id="369639"/>
    <lineage>
        <taxon>Eukaryota</taxon>
        <taxon>Metazoa</taxon>
        <taxon>Chordata</taxon>
        <taxon>Craniata</taxon>
        <taxon>Vertebrata</taxon>
        <taxon>Euteleostomi</taxon>
        <taxon>Actinopterygii</taxon>
        <taxon>Neopterygii</taxon>
        <taxon>Teleostei</taxon>
        <taxon>Ostariophysi</taxon>
        <taxon>Cypriniformes</taxon>
        <taxon>Cyprinidae</taxon>
        <taxon>Acrossocheilinae</taxon>
        <taxon>Onychostoma</taxon>
    </lineage>
</organism>
<gene>
    <name evidence="1" type="ORF">G5714_015227</name>
</gene>
<accession>A0A7J6CAL8</accession>
<dbReference type="AlphaFoldDB" id="A0A7J6CAL8"/>
<evidence type="ECO:0000313" key="2">
    <source>
        <dbReference type="Proteomes" id="UP000579812"/>
    </source>
</evidence>
<protein>
    <submittedName>
        <fullName evidence="1">Uncharacterized protein</fullName>
    </submittedName>
</protein>
<dbReference type="EMBL" id="JAAMOB010000015">
    <property type="protein sequence ID" value="KAF4104240.1"/>
    <property type="molecule type" value="Genomic_DNA"/>
</dbReference>
<reference evidence="1 2" key="1">
    <citation type="submission" date="2020-04" db="EMBL/GenBank/DDBJ databases">
        <title>Chromosome-level genome assembly of a cyprinid fish Onychostoma macrolepis by integration of Nanopore Sequencing, Bionano and Hi-C technology.</title>
        <authorList>
            <person name="Wang D."/>
        </authorList>
    </citation>
    <scope>NUCLEOTIDE SEQUENCE [LARGE SCALE GENOMIC DNA]</scope>
    <source>
        <strain evidence="1">SWU-2019</strain>
        <tissue evidence="1">Muscle</tissue>
    </source>
</reference>
<name>A0A7J6CAL8_9TELE</name>
<dbReference type="Proteomes" id="UP000579812">
    <property type="component" value="Unassembled WGS sequence"/>
</dbReference>
<keyword evidence="2" id="KW-1185">Reference proteome</keyword>
<comment type="caution">
    <text evidence="1">The sequence shown here is derived from an EMBL/GenBank/DDBJ whole genome shotgun (WGS) entry which is preliminary data.</text>
</comment>
<sequence length="148" mass="16714">MCTASMIEQMQRFPQRSHICRVAGTIANFITQAREASERDWHSGSCDFLTPCCQIRPSSHALSEGFFRKVVKGKDRSDATVTKEPADTRFLPFAVCDNPTDFYKICFDSDDDYSFHHLDIGIILTEYEGDVLSSSLRLNPAPSLKEIL</sequence>
<evidence type="ECO:0000313" key="1">
    <source>
        <dbReference type="EMBL" id="KAF4104240.1"/>
    </source>
</evidence>